<dbReference type="PROSITE" id="PS50262">
    <property type="entry name" value="G_PROTEIN_RECEP_F1_2"/>
    <property type="match status" value="1"/>
</dbReference>
<keyword evidence="13" id="KW-1185">Reference proteome</keyword>
<dbReference type="AlphaFoldDB" id="A0A8C5T2P1"/>
<evidence type="ECO:0000256" key="6">
    <source>
        <dbReference type="ARBA" id="ARBA00023170"/>
    </source>
</evidence>
<comment type="subcellular location">
    <subcellularLocation>
        <location evidence="1">Membrane</location>
        <topology evidence="1">Multi-pass membrane protein</topology>
    </subcellularLocation>
</comment>
<name>A0A8C5T2P1_9PASS</name>
<feature type="transmembrane region" description="Helical" evidence="10">
    <location>
        <begin position="119"/>
        <end position="140"/>
    </location>
</feature>
<reference evidence="12" key="2">
    <citation type="submission" date="2025-09" db="UniProtKB">
        <authorList>
            <consortium name="Ensembl"/>
        </authorList>
    </citation>
    <scope>IDENTIFICATION</scope>
</reference>
<feature type="domain" description="G-protein coupled receptors family 1 profile" evidence="11">
    <location>
        <begin position="51"/>
        <end position="221"/>
    </location>
</feature>
<dbReference type="InterPro" id="IPR017452">
    <property type="entry name" value="GPCR_Rhodpsn_7TM"/>
</dbReference>
<dbReference type="SUPFAM" id="SSF81321">
    <property type="entry name" value="Family A G protein-coupled receptor-like"/>
    <property type="match status" value="1"/>
</dbReference>
<keyword evidence="2 8" id="KW-0812">Transmembrane</keyword>
<keyword evidence="6 8" id="KW-0675">Receptor</keyword>
<evidence type="ECO:0000256" key="3">
    <source>
        <dbReference type="ARBA" id="ARBA00022989"/>
    </source>
</evidence>
<reference evidence="12" key="1">
    <citation type="submission" date="2025-08" db="UniProtKB">
        <authorList>
            <consortium name="Ensembl"/>
        </authorList>
    </citation>
    <scope>IDENTIFICATION</scope>
</reference>
<evidence type="ECO:0000256" key="1">
    <source>
        <dbReference type="ARBA" id="ARBA00004141"/>
    </source>
</evidence>
<evidence type="ECO:0000256" key="2">
    <source>
        <dbReference type="ARBA" id="ARBA00022692"/>
    </source>
</evidence>
<evidence type="ECO:0000256" key="8">
    <source>
        <dbReference type="RuleBase" id="RU000688"/>
    </source>
</evidence>
<accession>A0A8C5T2P1</accession>
<comment type="similarity">
    <text evidence="8">Belongs to the G-protein coupled receptor 1 family.</text>
</comment>
<dbReference type="OrthoDB" id="9631784at2759"/>
<evidence type="ECO:0000256" key="10">
    <source>
        <dbReference type="SAM" id="Phobius"/>
    </source>
</evidence>
<evidence type="ECO:0000259" key="11">
    <source>
        <dbReference type="PROSITE" id="PS50262"/>
    </source>
</evidence>
<protein>
    <recommendedName>
        <fullName evidence="11">G-protein coupled receptors family 1 profile domain-containing protein</fullName>
    </recommendedName>
</protein>
<proteinExistence type="inferred from homology"/>
<feature type="transmembrane region" description="Helical" evidence="10">
    <location>
        <begin position="194"/>
        <end position="218"/>
    </location>
</feature>
<dbReference type="PANTHER" id="PTHR11334">
    <property type="entry name" value="MAS-RELATED G-PROTEIN COUPLED RECEPTOR"/>
    <property type="match status" value="1"/>
</dbReference>
<dbReference type="Gene3D" id="1.20.1070.10">
    <property type="entry name" value="Rhodopsin 7-helix transmembrane proteins"/>
    <property type="match status" value="1"/>
</dbReference>
<feature type="transmembrane region" description="Helical" evidence="10">
    <location>
        <begin position="230"/>
        <end position="250"/>
    </location>
</feature>
<evidence type="ECO:0000313" key="12">
    <source>
        <dbReference type="Ensembl" id="ENSMCSP00000000049.1"/>
    </source>
</evidence>
<dbReference type="Ensembl" id="ENSMCST00000000055.1">
    <property type="protein sequence ID" value="ENSMCSP00000000049.1"/>
    <property type="gene ID" value="ENSMCSG00000000054.1"/>
</dbReference>
<evidence type="ECO:0000313" key="13">
    <source>
        <dbReference type="Proteomes" id="UP000694560"/>
    </source>
</evidence>
<dbReference type="PRINTS" id="PR02108">
    <property type="entry name" value="MRGPCRFAMILY"/>
</dbReference>
<dbReference type="GO" id="GO:0004930">
    <property type="term" value="F:G protein-coupled receptor activity"/>
    <property type="evidence" value="ECO:0007669"/>
    <property type="project" value="UniProtKB-KW"/>
</dbReference>
<feature type="region of interest" description="Disordered" evidence="9">
    <location>
        <begin position="288"/>
        <end position="314"/>
    </location>
</feature>
<dbReference type="PRINTS" id="PR00237">
    <property type="entry name" value="GPCRRHODOPSN"/>
</dbReference>
<dbReference type="InterPro" id="IPR026234">
    <property type="entry name" value="MRGPCRFAMILY"/>
</dbReference>
<keyword evidence="5 10" id="KW-0472">Membrane</keyword>
<dbReference type="PROSITE" id="PS00237">
    <property type="entry name" value="G_PROTEIN_RECEP_F1_1"/>
    <property type="match status" value="1"/>
</dbReference>
<sequence length="314" mass="35085">TSIPVPPAAPASLCCWRDHDPQGRETRNGRNCEEREARLGHSAGKELAVDGVMLLISLVGLVGNGAVLCLLHRKPSTFYITNLAFADFTFLHFAVPSTLLYLLEELSCSIVVPLMFQKALFPLLLLSYNLGLSLLMAIGVERCTSILHPLWYRCHRPQRLSWVVCALLWALSVTFIVTVTYLCQSQEHGYCQVALISMYSLNLFLFAPAMVISSTILFIKVKCGPQPKRFDIVIFLTVFSFLLFVVFLLACIHSTTKPFTYFSVGSWRRPCSVEALRGSLQRVFEEPEGSTAIPLTPGSCTPLRSDINKEHREP</sequence>
<feature type="transmembrane region" description="Helical" evidence="10">
    <location>
        <begin position="52"/>
        <end position="71"/>
    </location>
</feature>
<dbReference type="GO" id="GO:0005886">
    <property type="term" value="C:plasma membrane"/>
    <property type="evidence" value="ECO:0007669"/>
    <property type="project" value="TreeGrafter"/>
</dbReference>
<organism evidence="12 13">
    <name type="scientific">Malurus cyaneus samueli</name>
    <dbReference type="NCBI Taxonomy" id="2593467"/>
    <lineage>
        <taxon>Eukaryota</taxon>
        <taxon>Metazoa</taxon>
        <taxon>Chordata</taxon>
        <taxon>Craniata</taxon>
        <taxon>Vertebrata</taxon>
        <taxon>Euteleostomi</taxon>
        <taxon>Archelosauria</taxon>
        <taxon>Archosauria</taxon>
        <taxon>Dinosauria</taxon>
        <taxon>Saurischia</taxon>
        <taxon>Theropoda</taxon>
        <taxon>Coelurosauria</taxon>
        <taxon>Aves</taxon>
        <taxon>Neognathae</taxon>
        <taxon>Neoaves</taxon>
        <taxon>Telluraves</taxon>
        <taxon>Australaves</taxon>
        <taxon>Passeriformes</taxon>
        <taxon>Meliphagoidea</taxon>
        <taxon>Maluridae</taxon>
        <taxon>Malurus</taxon>
    </lineage>
</organism>
<keyword evidence="3 10" id="KW-1133">Transmembrane helix</keyword>
<dbReference type="Pfam" id="PF00001">
    <property type="entry name" value="7tm_1"/>
    <property type="match status" value="1"/>
</dbReference>
<dbReference type="PANTHER" id="PTHR11334:SF68">
    <property type="entry name" value="G-PROTEIN COUPLED RECEPTORS FAMILY 1 PROFILE DOMAIN-CONTAINING PROTEIN-RELATED"/>
    <property type="match status" value="1"/>
</dbReference>
<evidence type="ECO:0000256" key="9">
    <source>
        <dbReference type="SAM" id="MobiDB-lite"/>
    </source>
</evidence>
<evidence type="ECO:0000256" key="7">
    <source>
        <dbReference type="ARBA" id="ARBA00023224"/>
    </source>
</evidence>
<keyword evidence="7 8" id="KW-0807">Transducer</keyword>
<evidence type="ECO:0000256" key="4">
    <source>
        <dbReference type="ARBA" id="ARBA00023040"/>
    </source>
</evidence>
<keyword evidence="4 8" id="KW-0297">G-protein coupled receptor</keyword>
<dbReference type="Proteomes" id="UP000694560">
    <property type="component" value="Unplaced"/>
</dbReference>
<evidence type="ECO:0000256" key="5">
    <source>
        <dbReference type="ARBA" id="ARBA00023136"/>
    </source>
</evidence>
<dbReference type="InterPro" id="IPR000276">
    <property type="entry name" value="GPCR_Rhodpsn"/>
</dbReference>
<feature type="transmembrane region" description="Helical" evidence="10">
    <location>
        <begin position="160"/>
        <end position="182"/>
    </location>
</feature>
<feature type="transmembrane region" description="Helical" evidence="10">
    <location>
        <begin position="83"/>
        <end position="103"/>
    </location>
</feature>